<comment type="catalytic activity">
    <reaction evidence="6">
        <text>(R)-lactate + A = pyruvate + AH2</text>
        <dbReference type="Rhea" id="RHEA:15089"/>
        <dbReference type="ChEBI" id="CHEBI:13193"/>
        <dbReference type="ChEBI" id="CHEBI:15361"/>
        <dbReference type="ChEBI" id="CHEBI:16004"/>
        <dbReference type="ChEBI" id="CHEBI:17499"/>
    </reaction>
</comment>
<dbReference type="GO" id="GO:0046872">
    <property type="term" value="F:metal ion binding"/>
    <property type="evidence" value="ECO:0007669"/>
    <property type="project" value="UniProtKB-UniRule"/>
</dbReference>
<evidence type="ECO:0000256" key="4">
    <source>
        <dbReference type="ARBA" id="ARBA00023004"/>
    </source>
</evidence>
<dbReference type="SUPFAM" id="SSF46548">
    <property type="entry name" value="alpha-helical ferredoxin"/>
    <property type="match status" value="1"/>
</dbReference>
<dbReference type="GO" id="GO:0051539">
    <property type="term" value="F:4 iron, 4 sulfur cluster binding"/>
    <property type="evidence" value="ECO:0007669"/>
    <property type="project" value="UniProtKB-UniRule"/>
</dbReference>
<dbReference type="PROSITE" id="PS51379">
    <property type="entry name" value="4FE4S_FER_2"/>
    <property type="match status" value="1"/>
</dbReference>
<dbReference type="Pfam" id="PF13183">
    <property type="entry name" value="Fer4_8"/>
    <property type="match status" value="1"/>
</dbReference>
<dbReference type="AlphaFoldDB" id="A0A6P1ZHI5"/>
<evidence type="ECO:0000256" key="5">
    <source>
        <dbReference type="ARBA" id="ARBA00023014"/>
    </source>
</evidence>
<evidence type="ECO:0000256" key="3">
    <source>
        <dbReference type="ARBA" id="ARBA00022737"/>
    </source>
</evidence>
<dbReference type="InterPro" id="IPR004017">
    <property type="entry name" value="Cys_rich_dom"/>
</dbReference>
<keyword evidence="6" id="KW-0813">Transport</keyword>
<protein>
    <recommendedName>
        <fullName evidence="6">Glycolate oxidase iron-sulfur subunit</fullName>
        <ecNumber evidence="6">1.1.99.14</ecNumber>
    </recommendedName>
</protein>
<gene>
    <name evidence="8" type="ORF">DQK91_10960</name>
</gene>
<dbReference type="OrthoDB" id="9770306at2"/>
<dbReference type="GO" id="GO:0019154">
    <property type="term" value="F:glycolate dehydrogenase activity"/>
    <property type="evidence" value="ECO:0007669"/>
    <property type="project" value="UniProtKB-EC"/>
</dbReference>
<evidence type="ECO:0000313" key="8">
    <source>
        <dbReference type="EMBL" id="TVM33733.1"/>
    </source>
</evidence>
<evidence type="ECO:0000256" key="2">
    <source>
        <dbReference type="ARBA" id="ARBA00022723"/>
    </source>
</evidence>
<dbReference type="PANTHER" id="PTHR32479">
    <property type="entry name" value="GLYCOLATE OXIDASE IRON-SULFUR SUBUNIT"/>
    <property type="match status" value="1"/>
</dbReference>
<comment type="cofactor">
    <cofactor evidence="6">
        <name>[4Fe-4S] cluster</name>
        <dbReference type="ChEBI" id="CHEBI:49883"/>
    </cofactor>
    <text evidence="6">Binds 2 [4Fe-4S] clusters.</text>
</comment>
<dbReference type="Gene3D" id="1.10.1060.10">
    <property type="entry name" value="Alpha-helical ferredoxin"/>
    <property type="match status" value="1"/>
</dbReference>
<evidence type="ECO:0000256" key="6">
    <source>
        <dbReference type="PIRNR" id="PIRNR000139"/>
    </source>
</evidence>
<keyword evidence="3" id="KW-0677">Repeat</keyword>
<keyword evidence="2 6" id="KW-0479">Metal-binding</keyword>
<dbReference type="PIRSF" id="PIRSF000139">
    <property type="entry name" value="Glc_ox_4Fe-4S"/>
    <property type="match status" value="1"/>
</dbReference>
<feature type="domain" description="4Fe-4S ferredoxin-type" evidence="7">
    <location>
        <begin position="15"/>
        <end position="44"/>
    </location>
</feature>
<organism evidence="8 9">
    <name type="scientific">Oceanidesulfovibrio marinus</name>
    <dbReference type="NCBI Taxonomy" id="370038"/>
    <lineage>
        <taxon>Bacteria</taxon>
        <taxon>Pseudomonadati</taxon>
        <taxon>Thermodesulfobacteriota</taxon>
        <taxon>Desulfovibrionia</taxon>
        <taxon>Desulfovibrionales</taxon>
        <taxon>Desulfovibrionaceae</taxon>
        <taxon>Oceanidesulfovibrio</taxon>
    </lineage>
</organism>
<dbReference type="Proteomes" id="UP000434052">
    <property type="component" value="Unassembled WGS sequence"/>
</dbReference>
<reference evidence="8 9" key="1">
    <citation type="submission" date="2018-06" db="EMBL/GenBank/DDBJ databases">
        <title>Complete genome of Desulfovibrio marinus P48SEP.</title>
        <authorList>
            <person name="Crispim J.S."/>
            <person name="Vidigal P.M.P."/>
            <person name="Silva L.C.F."/>
            <person name="Araujo L.C."/>
            <person name="Laguardia C.N."/>
            <person name="Dias R.S."/>
            <person name="Sousa M.P."/>
            <person name="Paula S.O."/>
            <person name="Silva C."/>
        </authorList>
    </citation>
    <scope>NUCLEOTIDE SEQUENCE [LARGE SCALE GENOMIC DNA]</scope>
    <source>
        <strain evidence="8 9">P48SEP</strain>
    </source>
</reference>
<keyword evidence="4 6" id="KW-0408">Iron</keyword>
<keyword evidence="1 6" id="KW-0004">4Fe-4S</keyword>
<evidence type="ECO:0000256" key="1">
    <source>
        <dbReference type="ARBA" id="ARBA00022485"/>
    </source>
</evidence>
<dbReference type="EMBL" id="QMIF01000006">
    <property type="protein sequence ID" value="TVM33733.1"/>
    <property type="molecule type" value="Genomic_DNA"/>
</dbReference>
<dbReference type="Pfam" id="PF02754">
    <property type="entry name" value="CCG"/>
    <property type="match status" value="2"/>
</dbReference>
<name>A0A6P1ZHI5_9BACT</name>
<dbReference type="InterPro" id="IPR017896">
    <property type="entry name" value="4Fe4S_Fe-S-bd"/>
</dbReference>
<comment type="function">
    <text evidence="6">Component of a complex that catalyzes the oxidation of glycolate to glyoxylate.</text>
</comment>
<keyword evidence="6" id="KW-0249">Electron transport</keyword>
<dbReference type="InterPro" id="IPR012257">
    <property type="entry name" value="Glc_ox_4Fe-4S"/>
</dbReference>
<comment type="catalytic activity">
    <reaction evidence="6">
        <text>glycolate + A = glyoxylate + AH2</text>
        <dbReference type="Rhea" id="RHEA:21264"/>
        <dbReference type="ChEBI" id="CHEBI:13193"/>
        <dbReference type="ChEBI" id="CHEBI:17499"/>
        <dbReference type="ChEBI" id="CHEBI:29805"/>
        <dbReference type="ChEBI" id="CHEBI:36655"/>
        <dbReference type="EC" id="1.1.99.14"/>
    </reaction>
</comment>
<dbReference type="RefSeq" id="WP_144305400.1">
    <property type="nucleotide sequence ID" value="NZ_QMIF01000006.1"/>
</dbReference>
<dbReference type="PROSITE" id="PS00198">
    <property type="entry name" value="4FE4S_FER_1"/>
    <property type="match status" value="1"/>
</dbReference>
<proteinExistence type="predicted"/>
<dbReference type="InterPro" id="IPR009051">
    <property type="entry name" value="Helical_ferredxn"/>
</dbReference>
<sequence length="435" mass="47266">MAKQKHAEKMAALQKLVKTEVDKCIRCGECRTVCPVFAVTPSERYTARGKIAIAESLARGELEFTAHTRELFDNCLLCTGCVNQCSSGARADKVVIAVREAFADKQGIPFVKKAVAQALSLPGGALGAGARIGSMAQKLAFKHVPETSGLYRRFAMPLVDKDQYVPQLAATPFRSEARFWGKQDQPKVVFFTGCMTNYFMTEIGHSLVKVLNALNVAVEVPSEQACCGMPMLASGEHEIVRKQAKRNIGALAHDGSDVPIVTACASCGHMLKHGYLDRFGDDPELAPGLANIAERTMDITEFLASDANQDRVAALTAQATRRSATYHDPCHLRKAQKLIEEPRRILKMATGDEINEMSHPEACCGLGGTYCLANMERSKQIQAKKIEDAVSTSADVVATACPGCILQLRDGMRRREGADMPVEHIIQLLAEAIDA</sequence>
<evidence type="ECO:0000259" key="7">
    <source>
        <dbReference type="PROSITE" id="PS51379"/>
    </source>
</evidence>
<dbReference type="InterPro" id="IPR017900">
    <property type="entry name" value="4Fe4S_Fe_S_CS"/>
</dbReference>
<accession>A0A6P1ZHI5</accession>
<comment type="caution">
    <text evidence="8">The sequence shown here is derived from an EMBL/GenBank/DDBJ whole genome shotgun (WGS) entry which is preliminary data.</text>
</comment>
<keyword evidence="5 6" id="KW-0411">Iron-sulfur</keyword>
<dbReference type="EC" id="1.1.99.14" evidence="6"/>
<evidence type="ECO:0000313" key="9">
    <source>
        <dbReference type="Proteomes" id="UP000434052"/>
    </source>
</evidence>
<dbReference type="PANTHER" id="PTHR32479:SF20">
    <property type="entry name" value="GLYCOLATE OXIDASE IRON-SULFUR SUBUNIT"/>
    <property type="match status" value="1"/>
</dbReference>